<proteinExistence type="predicted"/>
<dbReference type="Proteomes" id="UP000275401">
    <property type="component" value="Unassembled WGS sequence"/>
</dbReference>
<comment type="caution">
    <text evidence="3">The sequence shown here is derived from an EMBL/GenBank/DDBJ whole genome shotgun (WGS) entry which is preliminary data.</text>
</comment>
<evidence type="ECO:0000313" key="4">
    <source>
        <dbReference type="Proteomes" id="UP000275401"/>
    </source>
</evidence>
<dbReference type="AlphaFoldDB" id="A0A3M8WI23"/>
<feature type="domain" description="DUF3427" evidence="2">
    <location>
        <begin position="192"/>
        <end position="342"/>
    </location>
</feature>
<accession>A0A3M8WI23</accession>
<dbReference type="EMBL" id="RIBZ01000149">
    <property type="protein sequence ID" value="RNG29828.1"/>
    <property type="molecule type" value="Genomic_DNA"/>
</dbReference>
<dbReference type="InterPro" id="IPR021835">
    <property type="entry name" value="DUF3427"/>
</dbReference>
<evidence type="ECO:0000313" key="3">
    <source>
        <dbReference type="EMBL" id="RNG29828.1"/>
    </source>
</evidence>
<feature type="compositionally biased region" description="Low complexity" evidence="1">
    <location>
        <begin position="1"/>
        <end position="24"/>
    </location>
</feature>
<organism evidence="3 4">
    <name type="scientific">Streptomyces botrytidirepellens</name>
    <dbReference type="NCBI Taxonomy" id="2486417"/>
    <lineage>
        <taxon>Bacteria</taxon>
        <taxon>Bacillati</taxon>
        <taxon>Actinomycetota</taxon>
        <taxon>Actinomycetes</taxon>
        <taxon>Kitasatosporales</taxon>
        <taxon>Streptomycetaceae</taxon>
        <taxon>Streptomyces</taxon>
    </lineage>
</organism>
<name>A0A3M8WI23_9ACTN</name>
<dbReference type="Pfam" id="PF11907">
    <property type="entry name" value="DUF3427"/>
    <property type="match status" value="1"/>
</dbReference>
<protein>
    <submittedName>
        <fullName evidence="3">DUF3427 domain-containing protein</fullName>
    </submittedName>
</protein>
<keyword evidence="4" id="KW-1185">Reference proteome</keyword>
<evidence type="ECO:0000256" key="1">
    <source>
        <dbReference type="SAM" id="MobiDB-lite"/>
    </source>
</evidence>
<gene>
    <name evidence="3" type="ORF">EEJ42_10970</name>
</gene>
<reference evidence="3 4" key="1">
    <citation type="submission" date="2018-11" db="EMBL/GenBank/DDBJ databases">
        <title>The Potential of Streptomyces as Biocontrol Agents against the Tomato grey mould, Botrytis cinerea (Gray mold) Frontiers in Microbiology.</title>
        <authorList>
            <person name="Li D."/>
        </authorList>
    </citation>
    <scope>NUCLEOTIDE SEQUENCE [LARGE SCALE GENOMIC DNA]</scope>
    <source>
        <strain evidence="3 4">NEAU-LD23</strain>
    </source>
</reference>
<feature type="region of interest" description="Disordered" evidence="1">
    <location>
        <begin position="1"/>
        <end position="25"/>
    </location>
</feature>
<sequence>MTNPASAPTPASASTPARTPDSAAVPSRVTAQTLVQEAQTVATLDLAEFLTATGRDVADVYRGSSTWTTILRRADLLPTPTTPLPGEAGLLKRMHSFLHIDDTERAAAYREFTADDAPAYDDLTEWDQRLARMLFFILWDKGGFTSYAAGLASLQGQQQVRSELGQLLTYLMNSPRMLPQRPLTGAHVHLPLNVHHAYNRSEILAAMGVARLGGQLPGFFAQGVLWDEANRTDALLITLNKSERDFSPTVRYKDYAISRTRFHWESQNATAPHSPTGQRYQKHAQQGSHVLLFMRDSKDTATGKAMPWVLLGPATYERHTGSKPMAITWRLHHPLPDRIWSRMPPTP</sequence>
<evidence type="ECO:0000259" key="2">
    <source>
        <dbReference type="Pfam" id="PF11907"/>
    </source>
</evidence>